<evidence type="ECO:0000256" key="2">
    <source>
        <dbReference type="ARBA" id="ARBA00006602"/>
    </source>
</evidence>
<keyword evidence="3" id="KW-0813">Transport</keyword>
<protein>
    <submittedName>
        <fullName evidence="8">Flagellar assembly protein FliH</fullName>
    </submittedName>
</protein>
<sequence>MSNLIKSSHVISLEDLKRIEQLRMATRPQIISDSAGDTEGESSIDVETQTMKERILQDAQQLADELVRGAQESADQIRSQAAEEAEEWWRARRQEDEQTKEAARQLGYEEGFRQGSEQAERQLAAEWEQKLQDAARIVQQAYTVKESIISEAEQFLVELSCRIAEKVIGRRIEETPELTLEMIAKALTRRKEQGVITLCVAPSQLTLVQAAKAELARSIDSQASLEIVPDPNVEAGGCVIRSAFGSVDARIDTQMAAIQSELLRVAAHSAEARDADGQRD</sequence>
<keyword evidence="8" id="KW-0966">Cell projection</keyword>
<keyword evidence="8" id="KW-0282">Flagellum</keyword>
<dbReference type="PANTHER" id="PTHR34982">
    <property type="entry name" value="YOP PROTEINS TRANSLOCATION PROTEIN L"/>
    <property type="match status" value="1"/>
</dbReference>
<dbReference type="RefSeq" id="WP_185180674.1">
    <property type="nucleotide sequence ID" value="NZ_CBCSEP010000013.1"/>
</dbReference>
<comment type="caution">
    <text evidence="8">The sequence shown here is derived from an EMBL/GenBank/DDBJ whole genome shotgun (WGS) entry which is preliminary data.</text>
</comment>
<dbReference type="InterPro" id="IPR051472">
    <property type="entry name" value="T3SS_Stator/FliH"/>
</dbReference>
<name>A0A841TGC5_9BACL</name>
<dbReference type="EMBL" id="JACJVN010000081">
    <property type="protein sequence ID" value="MBB6679416.1"/>
    <property type="molecule type" value="Genomic_DNA"/>
</dbReference>
<dbReference type="PANTHER" id="PTHR34982:SF1">
    <property type="entry name" value="FLAGELLAR ASSEMBLY PROTEIN FLIH"/>
    <property type="match status" value="1"/>
</dbReference>
<keyword evidence="6" id="KW-1006">Bacterial flagellum protein export</keyword>
<comment type="function">
    <text evidence="1">Needed for flagellar regrowth and assembly.</text>
</comment>
<dbReference type="GO" id="GO:0005829">
    <property type="term" value="C:cytosol"/>
    <property type="evidence" value="ECO:0007669"/>
    <property type="project" value="TreeGrafter"/>
</dbReference>
<evidence type="ECO:0000256" key="1">
    <source>
        <dbReference type="ARBA" id="ARBA00003041"/>
    </source>
</evidence>
<dbReference type="Gene3D" id="1.20.5.620">
    <property type="entry name" value="F1F0 ATP synthase subunit B, membrane domain"/>
    <property type="match status" value="1"/>
</dbReference>
<feature type="domain" description="Flagellar assembly protein FliH/Type III secretion system HrpE" evidence="7">
    <location>
        <begin position="130"/>
        <end position="256"/>
    </location>
</feature>
<keyword evidence="8" id="KW-0969">Cilium</keyword>
<dbReference type="AlphaFoldDB" id="A0A841TGC5"/>
<evidence type="ECO:0000256" key="5">
    <source>
        <dbReference type="ARBA" id="ARBA00022927"/>
    </source>
</evidence>
<accession>A0A841TGC5</accession>
<dbReference type="Pfam" id="PF02108">
    <property type="entry name" value="FliH"/>
    <property type="match status" value="1"/>
</dbReference>
<evidence type="ECO:0000256" key="4">
    <source>
        <dbReference type="ARBA" id="ARBA00022795"/>
    </source>
</evidence>
<evidence type="ECO:0000313" key="9">
    <source>
        <dbReference type="Proteomes" id="UP000574133"/>
    </source>
</evidence>
<evidence type="ECO:0000256" key="3">
    <source>
        <dbReference type="ARBA" id="ARBA00022448"/>
    </source>
</evidence>
<evidence type="ECO:0000256" key="6">
    <source>
        <dbReference type="ARBA" id="ARBA00023225"/>
    </source>
</evidence>
<proteinExistence type="inferred from homology"/>
<keyword evidence="4" id="KW-1005">Bacterial flagellum biogenesis</keyword>
<gene>
    <name evidence="8" type="ORF">H4Q31_19200</name>
</gene>
<dbReference type="GO" id="GO:0015031">
    <property type="term" value="P:protein transport"/>
    <property type="evidence" value="ECO:0007669"/>
    <property type="project" value="UniProtKB-KW"/>
</dbReference>
<keyword evidence="9" id="KW-1185">Reference proteome</keyword>
<dbReference type="InterPro" id="IPR018035">
    <property type="entry name" value="Flagellar_FliH/T3SS_HrpE"/>
</dbReference>
<organism evidence="8 9">
    <name type="scientific">Cohnella lubricantis</name>
    <dbReference type="NCBI Taxonomy" id="2163172"/>
    <lineage>
        <taxon>Bacteria</taxon>
        <taxon>Bacillati</taxon>
        <taxon>Bacillota</taxon>
        <taxon>Bacilli</taxon>
        <taxon>Bacillales</taxon>
        <taxon>Paenibacillaceae</taxon>
        <taxon>Cohnella</taxon>
    </lineage>
</organism>
<reference evidence="8 9" key="1">
    <citation type="submission" date="2020-08" db="EMBL/GenBank/DDBJ databases">
        <title>Cohnella phylogeny.</title>
        <authorList>
            <person name="Dunlap C."/>
        </authorList>
    </citation>
    <scope>NUCLEOTIDE SEQUENCE [LARGE SCALE GENOMIC DNA]</scope>
    <source>
        <strain evidence="8 9">DSM 103658</strain>
    </source>
</reference>
<dbReference type="Proteomes" id="UP000574133">
    <property type="component" value="Unassembled WGS sequence"/>
</dbReference>
<evidence type="ECO:0000313" key="8">
    <source>
        <dbReference type="EMBL" id="MBB6679416.1"/>
    </source>
</evidence>
<comment type="similarity">
    <text evidence="2">Belongs to the FliH family.</text>
</comment>
<evidence type="ECO:0000259" key="7">
    <source>
        <dbReference type="Pfam" id="PF02108"/>
    </source>
</evidence>
<dbReference type="GO" id="GO:0044781">
    <property type="term" value="P:bacterial-type flagellum organization"/>
    <property type="evidence" value="ECO:0007669"/>
    <property type="project" value="UniProtKB-KW"/>
</dbReference>
<keyword evidence="5" id="KW-0653">Protein transport</keyword>